<gene>
    <name evidence="2" type="ORF">BOLC2T10515H</name>
</gene>
<proteinExistence type="predicted"/>
<evidence type="ECO:0000313" key="2">
    <source>
        <dbReference type="EMBL" id="VDD24982.1"/>
    </source>
</evidence>
<feature type="compositionally biased region" description="Polar residues" evidence="1">
    <location>
        <begin position="31"/>
        <end position="40"/>
    </location>
</feature>
<organism evidence="2">
    <name type="scientific">Brassica oleracea</name>
    <name type="common">Wild cabbage</name>
    <dbReference type="NCBI Taxonomy" id="3712"/>
    <lineage>
        <taxon>Eukaryota</taxon>
        <taxon>Viridiplantae</taxon>
        <taxon>Streptophyta</taxon>
        <taxon>Embryophyta</taxon>
        <taxon>Tracheophyta</taxon>
        <taxon>Spermatophyta</taxon>
        <taxon>Magnoliopsida</taxon>
        <taxon>eudicotyledons</taxon>
        <taxon>Gunneridae</taxon>
        <taxon>Pentapetalae</taxon>
        <taxon>rosids</taxon>
        <taxon>malvids</taxon>
        <taxon>Brassicales</taxon>
        <taxon>Brassicaceae</taxon>
        <taxon>Brassiceae</taxon>
        <taxon>Brassica</taxon>
    </lineage>
</organism>
<evidence type="ECO:0000256" key="1">
    <source>
        <dbReference type="SAM" id="MobiDB-lite"/>
    </source>
</evidence>
<reference evidence="2" key="1">
    <citation type="submission" date="2018-11" db="EMBL/GenBank/DDBJ databases">
        <authorList>
            <consortium name="Genoscope - CEA"/>
            <person name="William W."/>
        </authorList>
    </citation>
    <scope>NUCLEOTIDE SEQUENCE</scope>
</reference>
<protein>
    <submittedName>
        <fullName evidence="2">Uncharacterized protein</fullName>
    </submittedName>
</protein>
<sequence length="46" mass="4976">MLFSLAYGVEAMVSAETSKQVKSEPTKKIPTRSSKSSIQPSMCLPT</sequence>
<accession>A0A3P6DX07</accession>
<feature type="region of interest" description="Disordered" evidence="1">
    <location>
        <begin position="16"/>
        <end position="46"/>
    </location>
</feature>
<name>A0A3P6DX07_BRAOL</name>
<dbReference type="AlphaFoldDB" id="A0A3P6DX07"/>
<dbReference type="EMBL" id="LR031874">
    <property type="protein sequence ID" value="VDD24982.1"/>
    <property type="molecule type" value="Genomic_DNA"/>
</dbReference>